<dbReference type="PROSITE" id="PS01172">
    <property type="entry name" value="RIBOSOMAL_L44E"/>
    <property type="match status" value="1"/>
</dbReference>
<dbReference type="GO" id="GO:0003735">
    <property type="term" value="F:structural constituent of ribosome"/>
    <property type="evidence" value="ECO:0007669"/>
    <property type="project" value="InterPro"/>
</dbReference>
<keyword evidence="7" id="KW-1185">Reference proteome</keyword>
<dbReference type="Gene3D" id="3.10.450.80">
    <property type="match status" value="1"/>
</dbReference>
<evidence type="ECO:0000313" key="7">
    <source>
        <dbReference type="Proteomes" id="UP000192758"/>
    </source>
</evidence>
<evidence type="ECO:0000256" key="5">
    <source>
        <dbReference type="SAM" id="MobiDB-lite"/>
    </source>
</evidence>
<dbReference type="STRING" id="646526.A0A1W0E614"/>
<protein>
    <submittedName>
        <fullName evidence="6">Ribosomal prt L44</fullName>
    </submittedName>
</protein>
<evidence type="ECO:0000256" key="3">
    <source>
        <dbReference type="ARBA" id="ARBA00023274"/>
    </source>
</evidence>
<dbReference type="Proteomes" id="UP000192758">
    <property type="component" value="Unassembled WGS sequence"/>
</dbReference>
<reference evidence="6 7" key="1">
    <citation type="journal article" date="2017" name="Environ. Microbiol.">
        <title>Decay of the glycolytic pathway and adaptation to intranuclear parasitism within Enterocytozoonidae microsporidia.</title>
        <authorList>
            <person name="Wiredu Boakye D."/>
            <person name="Jaroenlak P."/>
            <person name="Prachumwat A."/>
            <person name="Williams T.A."/>
            <person name="Bateman K.S."/>
            <person name="Itsathitphaisarn O."/>
            <person name="Sritunyalucksana K."/>
            <person name="Paszkiewicz K.H."/>
            <person name="Moore K.A."/>
            <person name="Stentiford G.D."/>
            <person name="Williams B.A."/>
        </authorList>
    </citation>
    <scope>NUCLEOTIDE SEQUENCE [LARGE SCALE GENOMIC DNA]</scope>
    <source>
        <strain evidence="6 7">TH1</strain>
    </source>
</reference>
<evidence type="ECO:0000313" key="6">
    <source>
        <dbReference type="EMBL" id="OQS54632.1"/>
    </source>
</evidence>
<dbReference type="SUPFAM" id="SSF57829">
    <property type="entry name" value="Zn-binding ribosomal proteins"/>
    <property type="match status" value="1"/>
</dbReference>
<dbReference type="PANTHER" id="PTHR10369">
    <property type="entry name" value="60S RIBOSOMAL PROTEIN L36A/L44"/>
    <property type="match status" value="1"/>
</dbReference>
<gene>
    <name evidence="6" type="ORF">EHP00_2096</name>
</gene>
<dbReference type="Pfam" id="PF00935">
    <property type="entry name" value="Ribosomal_L44"/>
    <property type="match status" value="1"/>
</dbReference>
<dbReference type="GO" id="GO:1990904">
    <property type="term" value="C:ribonucleoprotein complex"/>
    <property type="evidence" value="ECO:0007669"/>
    <property type="project" value="UniProtKB-KW"/>
</dbReference>
<dbReference type="GO" id="GO:0006412">
    <property type="term" value="P:translation"/>
    <property type="evidence" value="ECO:0007669"/>
    <property type="project" value="InterPro"/>
</dbReference>
<feature type="compositionally biased region" description="Basic and acidic residues" evidence="5">
    <location>
        <begin position="51"/>
        <end position="62"/>
    </location>
</feature>
<comment type="similarity">
    <text evidence="1 4">Belongs to the eukaryotic ribosomal protein eL42 family.</text>
</comment>
<keyword evidence="3 4" id="KW-0687">Ribonucleoprotein</keyword>
<dbReference type="AlphaFoldDB" id="A0A1W0E614"/>
<comment type="caution">
    <text evidence="6">The sequence shown here is derived from an EMBL/GenBank/DDBJ whole genome shotgun (WGS) entry which is preliminary data.</text>
</comment>
<organism evidence="6 7">
    <name type="scientific">Ecytonucleospora hepatopenaei</name>
    <dbReference type="NCBI Taxonomy" id="646526"/>
    <lineage>
        <taxon>Eukaryota</taxon>
        <taxon>Fungi</taxon>
        <taxon>Fungi incertae sedis</taxon>
        <taxon>Microsporidia</taxon>
        <taxon>Enterocytozoonidae</taxon>
        <taxon>Ecytonucleospora</taxon>
    </lineage>
</organism>
<dbReference type="FunFam" id="3.10.450.80:FF:000001">
    <property type="entry name" value="60S ribosomal protein L44"/>
    <property type="match status" value="1"/>
</dbReference>
<evidence type="ECO:0000256" key="4">
    <source>
        <dbReference type="RuleBase" id="RU000666"/>
    </source>
</evidence>
<evidence type="ECO:0000256" key="2">
    <source>
        <dbReference type="ARBA" id="ARBA00022980"/>
    </source>
</evidence>
<accession>A0A1W0E614</accession>
<feature type="region of interest" description="Disordered" evidence="5">
    <location>
        <begin position="51"/>
        <end position="86"/>
    </location>
</feature>
<dbReference type="OrthoDB" id="2967263at2759"/>
<keyword evidence="2 4" id="KW-0689">Ribosomal protein</keyword>
<proteinExistence type="inferred from homology"/>
<sequence>MFKKTCIYTHFKNYKNSFYKFYPMVNIPKEKKHYCVKCNKHTENKISIYKKGKDNPKREGNRRYAIKQRGFGGQTKPILRRKAKNTKKPVLKLKCTKCSAMQMKPLHRAKQTILSNEKKVKGAALTY</sequence>
<evidence type="ECO:0000256" key="1">
    <source>
        <dbReference type="ARBA" id="ARBA00009364"/>
    </source>
</evidence>
<dbReference type="InterPro" id="IPR000552">
    <property type="entry name" value="Ribosomal_eL44"/>
</dbReference>
<dbReference type="VEuPathDB" id="MicrosporidiaDB:EHP00_2096"/>
<dbReference type="EMBL" id="MNPJ01000019">
    <property type="protein sequence ID" value="OQS54632.1"/>
    <property type="molecule type" value="Genomic_DNA"/>
</dbReference>
<dbReference type="GO" id="GO:0005840">
    <property type="term" value="C:ribosome"/>
    <property type="evidence" value="ECO:0007669"/>
    <property type="project" value="UniProtKB-KW"/>
</dbReference>
<dbReference type="InterPro" id="IPR011332">
    <property type="entry name" value="Ribosomal_zn-bd"/>
</dbReference>
<name>A0A1W0E614_9MICR</name>
<dbReference type="InterPro" id="IPR053708">
    <property type="entry name" value="Ribosomal_LSU_eL42"/>
</dbReference>